<evidence type="ECO:0000313" key="2">
    <source>
        <dbReference type="Proteomes" id="UP000238081"/>
    </source>
</evidence>
<comment type="caution">
    <text evidence="1">The sequence shown here is derived from an EMBL/GenBank/DDBJ whole genome shotgun (WGS) entry which is preliminary data.</text>
</comment>
<protein>
    <submittedName>
        <fullName evidence="1">Uncharacterized protein</fullName>
    </submittedName>
</protein>
<dbReference type="SUPFAM" id="SSF53448">
    <property type="entry name" value="Nucleotide-diphospho-sugar transferases"/>
    <property type="match status" value="1"/>
</dbReference>
<organism evidence="1 2">
    <name type="scientific">Clostridium butyricum</name>
    <dbReference type="NCBI Taxonomy" id="1492"/>
    <lineage>
        <taxon>Bacteria</taxon>
        <taxon>Bacillati</taxon>
        <taxon>Bacillota</taxon>
        <taxon>Clostridia</taxon>
        <taxon>Eubacteriales</taxon>
        <taxon>Clostridiaceae</taxon>
        <taxon>Clostridium</taxon>
    </lineage>
</organism>
<proteinExistence type="predicted"/>
<accession>A0A2S7FBU4</accession>
<dbReference type="InterPro" id="IPR029044">
    <property type="entry name" value="Nucleotide-diphossugar_trans"/>
</dbReference>
<evidence type="ECO:0000313" key="1">
    <source>
        <dbReference type="EMBL" id="PPV15613.1"/>
    </source>
</evidence>
<gene>
    <name evidence="1" type="ORF">AWN73_11040</name>
</gene>
<reference evidence="1 2" key="1">
    <citation type="submission" date="2016-01" db="EMBL/GenBank/DDBJ databases">
        <title>Characterization of the Clostridium difficile lineages that are prevalent in Hong Kong and China.</title>
        <authorList>
            <person name="Kwok J.S.-L."/>
            <person name="Lam W.-Y."/>
            <person name="Ip M."/>
            <person name="Chan T.-F."/>
            <person name="Hawkey P.M."/>
            <person name="Tsui S.K.-W."/>
        </authorList>
    </citation>
    <scope>NUCLEOTIDE SEQUENCE [LARGE SCALE GENOMIC DNA]</scope>
    <source>
        <strain evidence="1 2">300064</strain>
    </source>
</reference>
<dbReference type="RefSeq" id="WP_043666280.1">
    <property type="nucleotide sequence ID" value="NZ_CABIVR010000012.1"/>
</dbReference>
<dbReference type="AlphaFoldDB" id="A0A2S7FBU4"/>
<sequence>MKKYHFSMILSDFHLFKVLPMYVSLCKYCDDFELFILAMNDSVDKVLNKIGFENITVVKLEELEKNNVNLTVAKSNRTFHEYCWTLKPVFLEYIINKYSDAVYYAHVDADLFFFSNIDSLFNENPDASIFLTDHRNSEEFMHYYELSGQFNTGFVGFRNTNEGKSAIKLWGDRCLKRCTAEYDTINKTFGDQRYVEDWINIFKDVHVVKSIGANVAFWNVKNYEFSKVDDLIYVDNEPLIFYHFCALVTLGPKEVELCSVYTIKDRELLNLVYEPYIKYLSYGINELKKEFPWFNSGFVDKNSISEFKNYRII</sequence>
<dbReference type="InterPro" id="IPR005069">
    <property type="entry name" value="Nucl-diP-sugar_transferase"/>
</dbReference>
<dbReference type="EMBL" id="LRDH01000097">
    <property type="protein sequence ID" value="PPV15613.1"/>
    <property type="molecule type" value="Genomic_DNA"/>
</dbReference>
<dbReference type="Pfam" id="PF03407">
    <property type="entry name" value="Nucleotid_trans"/>
    <property type="match status" value="1"/>
</dbReference>
<dbReference type="Proteomes" id="UP000238081">
    <property type="component" value="Unassembled WGS sequence"/>
</dbReference>
<name>A0A2S7FBU4_CLOBU</name>